<reference evidence="2" key="1">
    <citation type="submission" date="2020-12" db="EMBL/GenBank/DDBJ databases">
        <title>Geomonas sp. Red875, isolated from river sediment.</title>
        <authorList>
            <person name="Xu Z."/>
            <person name="Zhang Z."/>
            <person name="Masuda Y."/>
            <person name="Itoh H."/>
            <person name="Senoo K."/>
        </authorList>
    </citation>
    <scope>NUCLEOTIDE SEQUENCE</scope>
    <source>
        <strain evidence="2">Red875</strain>
    </source>
</reference>
<dbReference type="Proteomes" id="UP000636888">
    <property type="component" value="Unassembled WGS sequence"/>
</dbReference>
<proteinExistence type="predicted"/>
<evidence type="ECO:0000313" key="2">
    <source>
        <dbReference type="EMBL" id="MBJ6727572.1"/>
    </source>
</evidence>
<protein>
    <recommendedName>
        <fullName evidence="4">Carbohydrate-binding protein</fullName>
    </recommendedName>
</protein>
<dbReference type="Gene3D" id="2.60.120.200">
    <property type="match status" value="1"/>
</dbReference>
<sequence>MKLKLKIIFAAALVFGCSGYASAAVSLPWQTTFNCADWTQTINPGTDPVCDGLTREGDWGPPTLTEQITSTANNPNGGGGKGQRHWLQGQGTGTCTQVDGNSGGTRIDFTTGSTEMWVRFYLRFQAGFNWTDYEGYKLIYFNHDGYQNFNYFQIGEWGPEGYLDYVPQFGSPNQPAHDQATVGYVTTYGQPARGDWHCIELHIKSESGPGVTDGVAQIWVDGILKGDHHNVDHGFKSNGWTISGFVIGSNIKCINGTTPQYTDYDDISVTATTPANRDAAGNPMIGPIGWNGSGGATLSAPSGLAVKGVTP</sequence>
<dbReference type="RefSeq" id="WP_199386708.1">
    <property type="nucleotide sequence ID" value="NZ_JAEMHM010000025.1"/>
</dbReference>
<name>A0A8J7M2S2_9BACT</name>
<accession>A0A8J7M2S2</accession>
<gene>
    <name evidence="2" type="ORF">JFN93_22890</name>
</gene>
<comment type="caution">
    <text evidence="2">The sequence shown here is derived from an EMBL/GenBank/DDBJ whole genome shotgun (WGS) entry which is preliminary data.</text>
</comment>
<feature type="chain" id="PRO_5035279244" description="Carbohydrate-binding protein" evidence="1">
    <location>
        <begin position="24"/>
        <end position="311"/>
    </location>
</feature>
<dbReference type="PROSITE" id="PS51257">
    <property type="entry name" value="PROKAR_LIPOPROTEIN"/>
    <property type="match status" value="1"/>
</dbReference>
<organism evidence="2 3">
    <name type="scientific">Geomesophilobacter sediminis</name>
    <dbReference type="NCBI Taxonomy" id="2798584"/>
    <lineage>
        <taxon>Bacteria</taxon>
        <taxon>Pseudomonadati</taxon>
        <taxon>Thermodesulfobacteriota</taxon>
        <taxon>Desulfuromonadia</taxon>
        <taxon>Geobacterales</taxon>
        <taxon>Geobacteraceae</taxon>
        <taxon>Geomesophilobacter</taxon>
    </lineage>
</organism>
<feature type="signal peptide" evidence="1">
    <location>
        <begin position="1"/>
        <end position="23"/>
    </location>
</feature>
<dbReference type="AlphaFoldDB" id="A0A8J7M2S2"/>
<keyword evidence="1" id="KW-0732">Signal</keyword>
<evidence type="ECO:0008006" key="4">
    <source>
        <dbReference type="Google" id="ProtNLM"/>
    </source>
</evidence>
<evidence type="ECO:0000256" key="1">
    <source>
        <dbReference type="SAM" id="SignalP"/>
    </source>
</evidence>
<evidence type="ECO:0000313" key="3">
    <source>
        <dbReference type="Proteomes" id="UP000636888"/>
    </source>
</evidence>
<keyword evidence="3" id="KW-1185">Reference proteome</keyword>
<dbReference type="EMBL" id="JAEMHM010000025">
    <property type="protein sequence ID" value="MBJ6727572.1"/>
    <property type="molecule type" value="Genomic_DNA"/>
</dbReference>